<keyword evidence="1" id="KW-0472">Membrane</keyword>
<dbReference type="AlphaFoldDB" id="K0Z6G0"/>
<dbReference type="RefSeq" id="WP_004599976.1">
    <property type="nucleotide sequence ID" value="NZ_HF541865.1"/>
</dbReference>
<evidence type="ECO:0000313" key="3">
    <source>
        <dbReference type="Proteomes" id="UP000006078"/>
    </source>
</evidence>
<protein>
    <submittedName>
        <fullName evidence="2">Uncharacterized protein</fullName>
    </submittedName>
</protein>
<evidence type="ECO:0000256" key="1">
    <source>
        <dbReference type="SAM" id="Phobius"/>
    </source>
</evidence>
<organism evidence="2 3">
    <name type="scientific">Corynebacterium otitidis ATCC 51513</name>
    <dbReference type="NCBI Taxonomy" id="883169"/>
    <lineage>
        <taxon>Bacteria</taxon>
        <taxon>Bacillati</taxon>
        <taxon>Actinomycetota</taxon>
        <taxon>Actinomycetes</taxon>
        <taxon>Mycobacteriales</taxon>
        <taxon>Corynebacteriaceae</taxon>
        <taxon>Corynebacterium</taxon>
    </lineage>
</organism>
<sequence length="57" mass="5959">MKDRKISPNAIIVALFGTAISIIIGIANESILAFAILIALTAVGSALVHVAKSREKK</sequence>
<keyword evidence="1" id="KW-0812">Transmembrane</keyword>
<proteinExistence type="predicted"/>
<dbReference type="eggNOG" id="ENOG5031IMY">
    <property type="taxonomic scope" value="Bacteria"/>
</dbReference>
<keyword evidence="1" id="KW-1133">Transmembrane helix</keyword>
<feature type="transmembrane region" description="Helical" evidence="1">
    <location>
        <begin position="7"/>
        <end position="26"/>
    </location>
</feature>
<keyword evidence="3" id="KW-1185">Reference proteome</keyword>
<evidence type="ECO:0000313" key="2">
    <source>
        <dbReference type="EMBL" id="EJZ82975.1"/>
    </source>
</evidence>
<comment type="caution">
    <text evidence="2">The sequence shown here is derived from an EMBL/GenBank/DDBJ whole genome shotgun (WGS) entry which is preliminary data.</text>
</comment>
<feature type="transmembrane region" description="Helical" evidence="1">
    <location>
        <begin position="32"/>
        <end position="51"/>
    </location>
</feature>
<accession>K0Z6G0</accession>
<name>K0Z6G0_9CORY</name>
<dbReference type="Proteomes" id="UP000006078">
    <property type="component" value="Unassembled WGS sequence"/>
</dbReference>
<reference evidence="2 3" key="1">
    <citation type="submission" date="2012-08" db="EMBL/GenBank/DDBJ databases">
        <title>The Genome Sequence of Turicella otitidis ATCC 51513.</title>
        <authorList>
            <consortium name="The Broad Institute Genome Sequencing Platform"/>
            <person name="Earl A."/>
            <person name="Ward D."/>
            <person name="Feldgarden M."/>
            <person name="Gevers D."/>
            <person name="Huys G."/>
            <person name="Walker B."/>
            <person name="Young S.K."/>
            <person name="Zeng Q."/>
            <person name="Gargeya S."/>
            <person name="Fitzgerald M."/>
            <person name="Haas B."/>
            <person name="Abouelleil A."/>
            <person name="Alvarado L."/>
            <person name="Arachchi H.M."/>
            <person name="Berlin A.M."/>
            <person name="Chapman S.B."/>
            <person name="Goldberg J."/>
            <person name="Griggs A."/>
            <person name="Gujja S."/>
            <person name="Hansen M."/>
            <person name="Howarth C."/>
            <person name="Imamovic A."/>
            <person name="Larimer J."/>
            <person name="McCowen C."/>
            <person name="Montmayeur A."/>
            <person name="Murphy C."/>
            <person name="Neiman D."/>
            <person name="Pearson M."/>
            <person name="Priest M."/>
            <person name="Roberts A."/>
            <person name="Saif S."/>
            <person name="Shea T."/>
            <person name="Sisk P."/>
            <person name="Sykes S."/>
            <person name="Wortman J."/>
            <person name="Nusbaum C."/>
            <person name="Birren B."/>
        </authorList>
    </citation>
    <scope>NUCLEOTIDE SEQUENCE [LARGE SCALE GENOMIC DNA]</scope>
    <source>
        <strain evidence="2 3">ATCC 51513</strain>
    </source>
</reference>
<gene>
    <name evidence="2" type="ORF">HMPREF9719_00086</name>
</gene>
<dbReference type="HOGENOM" id="CLU_2988923_0_0_11"/>
<dbReference type="EMBL" id="AHAE01000005">
    <property type="protein sequence ID" value="EJZ82975.1"/>
    <property type="molecule type" value="Genomic_DNA"/>
</dbReference>